<dbReference type="PROSITE" id="PS50164">
    <property type="entry name" value="GIY_YIG"/>
    <property type="match status" value="1"/>
</dbReference>
<organism evidence="2 3">
    <name type="scientific">Candidatus Taylorbacteria bacterium RIFCSPHIGHO2_02_FULL_43_32b</name>
    <dbReference type="NCBI Taxonomy" id="1802306"/>
    <lineage>
        <taxon>Bacteria</taxon>
        <taxon>Candidatus Tayloriibacteriota</taxon>
    </lineage>
</organism>
<evidence type="ECO:0000259" key="1">
    <source>
        <dbReference type="PROSITE" id="PS50164"/>
    </source>
</evidence>
<dbReference type="EMBL" id="MHRK01000058">
    <property type="protein sequence ID" value="OHA22158.1"/>
    <property type="molecule type" value="Genomic_DNA"/>
</dbReference>
<dbReference type="STRING" id="1802306.A3C72_02275"/>
<sequence length="85" mass="9845">MVNVKKYIAYVLRDDCGRYYKGVTGCLDRRLAEHKSGHTITTSRMSNLSLVYAEGFESFAEARKRELYFKSAAGRRYLRSKILPM</sequence>
<dbReference type="InterPro" id="IPR035901">
    <property type="entry name" value="GIY-YIG_endonuc_sf"/>
</dbReference>
<proteinExistence type="predicted"/>
<dbReference type="SUPFAM" id="SSF82771">
    <property type="entry name" value="GIY-YIG endonuclease"/>
    <property type="match status" value="1"/>
</dbReference>
<feature type="domain" description="GIY-YIG" evidence="1">
    <location>
        <begin position="5"/>
        <end position="79"/>
    </location>
</feature>
<dbReference type="Gene3D" id="3.40.1440.10">
    <property type="entry name" value="GIY-YIG endonuclease"/>
    <property type="match status" value="1"/>
</dbReference>
<dbReference type="AlphaFoldDB" id="A0A1G2ME48"/>
<protein>
    <recommendedName>
        <fullName evidence="1">GIY-YIG domain-containing protein</fullName>
    </recommendedName>
</protein>
<dbReference type="Pfam" id="PF01541">
    <property type="entry name" value="GIY-YIG"/>
    <property type="match status" value="1"/>
</dbReference>
<reference evidence="2 3" key="1">
    <citation type="journal article" date="2016" name="Nat. Commun.">
        <title>Thousands of microbial genomes shed light on interconnected biogeochemical processes in an aquifer system.</title>
        <authorList>
            <person name="Anantharaman K."/>
            <person name="Brown C.T."/>
            <person name="Hug L.A."/>
            <person name="Sharon I."/>
            <person name="Castelle C.J."/>
            <person name="Probst A.J."/>
            <person name="Thomas B.C."/>
            <person name="Singh A."/>
            <person name="Wilkins M.J."/>
            <person name="Karaoz U."/>
            <person name="Brodie E.L."/>
            <person name="Williams K.H."/>
            <person name="Hubbard S.S."/>
            <person name="Banfield J.F."/>
        </authorList>
    </citation>
    <scope>NUCLEOTIDE SEQUENCE [LARGE SCALE GENOMIC DNA]</scope>
</reference>
<gene>
    <name evidence="2" type="ORF">A3C72_02275</name>
</gene>
<accession>A0A1G2ME48</accession>
<dbReference type="Proteomes" id="UP000177130">
    <property type="component" value="Unassembled WGS sequence"/>
</dbReference>
<comment type="caution">
    <text evidence="2">The sequence shown here is derived from an EMBL/GenBank/DDBJ whole genome shotgun (WGS) entry which is preliminary data.</text>
</comment>
<evidence type="ECO:0000313" key="3">
    <source>
        <dbReference type="Proteomes" id="UP000177130"/>
    </source>
</evidence>
<dbReference type="InterPro" id="IPR000305">
    <property type="entry name" value="GIY-YIG_endonuc"/>
</dbReference>
<evidence type="ECO:0000313" key="2">
    <source>
        <dbReference type="EMBL" id="OHA22158.1"/>
    </source>
</evidence>
<name>A0A1G2ME48_9BACT</name>